<sequence>MGTGDLNLLKSWNPKLVKNRKKVWEREQELLNEDEQLKRRQREIEQEQEEKELLSGRDSKSNTNPKKKGMEWMYQDDPYEKEDYLLGKKKLDSTVIHRPETETKPALKEIQSKHKDDSIYSKDDPMAMFSKKVKKINKVTKPSQTVPKDKPSAVKQINRLEPCKKVAKTPHIQHGSRSSHSNEKNTSDIKRRIQEELDY</sequence>
<accession>A0ABR4NYB4</accession>
<proteinExistence type="predicted"/>
<name>A0ABR4NYB4_9SACH</name>
<dbReference type="InterPro" id="IPR019339">
    <property type="entry name" value="CIR_N_dom"/>
</dbReference>
<feature type="region of interest" description="Disordered" evidence="2">
    <location>
        <begin position="29"/>
        <end position="74"/>
    </location>
</feature>
<dbReference type="Pfam" id="PF10197">
    <property type="entry name" value="Cir_N"/>
    <property type="match status" value="1"/>
</dbReference>
<organism evidence="4 5">
    <name type="scientific">Nakaseomyces bracarensis</name>
    <dbReference type="NCBI Taxonomy" id="273131"/>
    <lineage>
        <taxon>Eukaryota</taxon>
        <taxon>Fungi</taxon>
        <taxon>Dikarya</taxon>
        <taxon>Ascomycota</taxon>
        <taxon>Saccharomycotina</taxon>
        <taxon>Saccharomycetes</taxon>
        <taxon>Saccharomycetales</taxon>
        <taxon>Saccharomycetaceae</taxon>
        <taxon>Nakaseomyces</taxon>
    </lineage>
</organism>
<protein>
    <recommendedName>
        <fullName evidence="1">Pre-mRNA-splicing factor CWC25</fullName>
    </recommendedName>
</protein>
<evidence type="ECO:0000259" key="3">
    <source>
        <dbReference type="SMART" id="SM01083"/>
    </source>
</evidence>
<dbReference type="EMBL" id="JBEVYD010000004">
    <property type="protein sequence ID" value="KAL3233882.1"/>
    <property type="molecule type" value="Genomic_DNA"/>
</dbReference>
<feature type="domain" description="CBF1-interacting co-repressor CIR N-terminal" evidence="3">
    <location>
        <begin position="11"/>
        <end position="47"/>
    </location>
</feature>
<comment type="caution">
    <text evidence="4">The sequence shown here is derived from an EMBL/GenBank/DDBJ whole genome shotgun (WGS) entry which is preliminary data.</text>
</comment>
<evidence type="ECO:0000313" key="4">
    <source>
        <dbReference type="EMBL" id="KAL3233882.1"/>
    </source>
</evidence>
<feature type="compositionally biased region" description="Basic and acidic residues" evidence="2">
    <location>
        <begin position="180"/>
        <end position="199"/>
    </location>
</feature>
<dbReference type="SMART" id="SM01083">
    <property type="entry name" value="Cir_N"/>
    <property type="match status" value="1"/>
</dbReference>
<reference evidence="4 5" key="1">
    <citation type="submission" date="2024-05" db="EMBL/GenBank/DDBJ databases">
        <title>Long read based assembly of the Candida bracarensis genome reveals expanded adhesin content.</title>
        <authorList>
            <person name="Marcet-Houben M."/>
            <person name="Ksiezopolska E."/>
            <person name="Gabaldon T."/>
        </authorList>
    </citation>
    <scope>NUCLEOTIDE SEQUENCE [LARGE SCALE GENOMIC DNA]</scope>
    <source>
        <strain evidence="4 5">CBM6</strain>
    </source>
</reference>
<feature type="region of interest" description="Disordered" evidence="2">
    <location>
        <begin position="96"/>
        <end position="124"/>
    </location>
</feature>
<feature type="compositionally biased region" description="Basic and acidic residues" evidence="2">
    <location>
        <begin position="29"/>
        <end position="60"/>
    </location>
</feature>
<feature type="region of interest" description="Disordered" evidence="2">
    <location>
        <begin position="141"/>
        <end position="199"/>
    </location>
</feature>
<dbReference type="Proteomes" id="UP001623330">
    <property type="component" value="Unassembled WGS sequence"/>
</dbReference>
<keyword evidence="5" id="KW-1185">Reference proteome</keyword>
<gene>
    <name evidence="4" type="ORF">RNJ44_03922</name>
</gene>
<evidence type="ECO:0000313" key="5">
    <source>
        <dbReference type="Proteomes" id="UP001623330"/>
    </source>
</evidence>
<evidence type="ECO:0000256" key="2">
    <source>
        <dbReference type="SAM" id="MobiDB-lite"/>
    </source>
</evidence>
<evidence type="ECO:0000256" key="1">
    <source>
        <dbReference type="ARBA" id="ARBA00020646"/>
    </source>
</evidence>